<dbReference type="RefSeq" id="WP_249249866.1">
    <property type="nucleotide sequence ID" value="NZ_JAKIKT010000006.1"/>
</dbReference>
<reference evidence="2 3" key="1">
    <citation type="submission" date="2022-01" db="EMBL/GenBank/DDBJ databases">
        <title>Whole genome-based taxonomy of the Shewanellaceae.</title>
        <authorList>
            <person name="Martin-Rodriguez A.J."/>
        </authorList>
    </citation>
    <scope>NUCLEOTIDE SEQUENCE [LARGE SCALE GENOMIC DNA]</scope>
    <source>
        <strain evidence="2 3">DSM 21332</strain>
    </source>
</reference>
<proteinExistence type="predicted"/>
<evidence type="ECO:0000256" key="1">
    <source>
        <dbReference type="SAM" id="SignalP"/>
    </source>
</evidence>
<comment type="caution">
    <text evidence="2">The sequence shown here is derived from an EMBL/GenBank/DDBJ whole genome shotgun (WGS) entry which is preliminary data.</text>
</comment>
<dbReference type="Proteomes" id="UP001202831">
    <property type="component" value="Unassembled WGS sequence"/>
</dbReference>
<keyword evidence="1" id="KW-0732">Signal</keyword>
<protein>
    <submittedName>
        <fullName evidence="2">Uncharacterized protein</fullName>
    </submittedName>
</protein>
<feature type="signal peptide" evidence="1">
    <location>
        <begin position="1"/>
        <end position="24"/>
    </location>
</feature>
<evidence type="ECO:0000313" key="3">
    <source>
        <dbReference type="Proteomes" id="UP001202831"/>
    </source>
</evidence>
<gene>
    <name evidence="2" type="ORF">L2725_16130</name>
</gene>
<name>A0ABT0NAX1_9GAMM</name>
<dbReference type="EMBL" id="JAKIKT010000006">
    <property type="protein sequence ID" value="MCL2915290.1"/>
    <property type="molecule type" value="Genomic_DNA"/>
</dbReference>
<keyword evidence="3" id="KW-1185">Reference proteome</keyword>
<sequence length="96" mass="10494">MYKKLLNKSALASLALLSSGAVMAQGADTVICNDCNASKIDQLISQQADQHVYVVDFVNATAKKFEDGKSVKLSVSELNSLNHKFDYRKTTLRAVN</sequence>
<organism evidence="2 3">
    <name type="scientific">Shewanella corallii</name>
    <dbReference type="NCBI Taxonomy" id="560080"/>
    <lineage>
        <taxon>Bacteria</taxon>
        <taxon>Pseudomonadati</taxon>
        <taxon>Pseudomonadota</taxon>
        <taxon>Gammaproteobacteria</taxon>
        <taxon>Alteromonadales</taxon>
        <taxon>Shewanellaceae</taxon>
        <taxon>Shewanella</taxon>
    </lineage>
</organism>
<evidence type="ECO:0000313" key="2">
    <source>
        <dbReference type="EMBL" id="MCL2915290.1"/>
    </source>
</evidence>
<feature type="chain" id="PRO_5046231154" evidence="1">
    <location>
        <begin position="25"/>
        <end position="96"/>
    </location>
</feature>
<accession>A0ABT0NAX1</accession>